<reference key="1">
    <citation type="journal article" date="2007" name="Nature">
        <title>The medaka draft genome and insights into vertebrate genome evolution.</title>
        <authorList>
            <person name="Kasahara M."/>
            <person name="Naruse K."/>
            <person name="Sasaki S."/>
            <person name="Nakatani Y."/>
            <person name="Qu W."/>
            <person name="Ahsan B."/>
            <person name="Yamada T."/>
            <person name="Nagayasu Y."/>
            <person name="Doi K."/>
            <person name="Kasai Y."/>
            <person name="Jindo T."/>
            <person name="Kobayashi D."/>
            <person name="Shimada A."/>
            <person name="Toyoda A."/>
            <person name="Kuroki Y."/>
            <person name="Fujiyama A."/>
            <person name="Sasaki T."/>
            <person name="Shimizu A."/>
            <person name="Asakawa S."/>
            <person name="Shimizu N."/>
            <person name="Hashimoto S."/>
            <person name="Yang J."/>
            <person name="Lee Y."/>
            <person name="Matsushima K."/>
            <person name="Sugano S."/>
            <person name="Sakaizumi M."/>
            <person name="Narita T."/>
            <person name="Ohishi K."/>
            <person name="Haga S."/>
            <person name="Ohta F."/>
            <person name="Nomoto H."/>
            <person name="Nogata K."/>
            <person name="Morishita T."/>
            <person name="Endo T."/>
            <person name="Shin-I T."/>
            <person name="Takeda H."/>
            <person name="Morishita S."/>
            <person name="Kohara Y."/>
        </authorList>
    </citation>
    <scope>NUCLEOTIDE SEQUENCE [LARGE SCALE GENOMIC DNA]</scope>
    <source>
        <strain>Hd-rR</strain>
    </source>
</reference>
<feature type="signal peptide" evidence="2">
    <location>
        <begin position="1"/>
        <end position="27"/>
    </location>
</feature>
<feature type="chain" id="PRO_5017959108" description="L1 transposable element RRM domain-containing protein" evidence="2">
    <location>
        <begin position="28"/>
        <end position="324"/>
    </location>
</feature>
<dbReference type="Proteomes" id="UP000265200">
    <property type="component" value="Chromosome 7"/>
</dbReference>
<reference evidence="3 4" key="2">
    <citation type="submission" date="2017-04" db="EMBL/GenBank/DDBJ databases">
        <title>CpG methylation of centromeres and impact of large insertions on vertebrate speciation.</title>
        <authorList>
            <person name="Ichikawa K."/>
            <person name="Yoshimura J."/>
            <person name="Morishita S."/>
        </authorList>
    </citation>
    <scope>NUCLEOTIDE SEQUENCE</scope>
    <source>
        <strain evidence="3 4">HSOK</strain>
    </source>
</reference>
<dbReference type="InterPro" id="IPR004244">
    <property type="entry name" value="Transposase_22"/>
</dbReference>
<dbReference type="SUPFAM" id="SSF57997">
    <property type="entry name" value="Tropomyosin"/>
    <property type="match status" value="1"/>
</dbReference>
<dbReference type="PANTHER" id="PTHR11505">
    <property type="entry name" value="L1 TRANSPOSABLE ELEMENT-RELATED"/>
    <property type="match status" value="1"/>
</dbReference>
<keyword evidence="2" id="KW-0732">Signal</keyword>
<evidence type="ECO:0000313" key="3">
    <source>
        <dbReference type="Ensembl" id="ENSORLP00015011989.1"/>
    </source>
</evidence>
<protein>
    <recommendedName>
        <fullName evidence="5">L1 transposable element RRM domain-containing protein</fullName>
    </recommendedName>
</protein>
<keyword evidence="1" id="KW-0175">Coiled coil</keyword>
<dbReference type="Ensembl" id="ENSORLT00015018986.1">
    <property type="protein sequence ID" value="ENSORLP00015011989.1"/>
    <property type="gene ID" value="ENSORLG00015000372.1"/>
</dbReference>
<accession>A0A3P9HWN9</accession>
<evidence type="ECO:0000313" key="4">
    <source>
        <dbReference type="Proteomes" id="UP000265200"/>
    </source>
</evidence>
<evidence type="ECO:0000256" key="1">
    <source>
        <dbReference type="SAM" id="Coils"/>
    </source>
</evidence>
<reference evidence="3" key="4">
    <citation type="submission" date="2025-09" db="UniProtKB">
        <authorList>
            <consortium name="Ensembl"/>
        </authorList>
    </citation>
    <scope>IDENTIFICATION</scope>
    <source>
        <strain evidence="3">HSOK</strain>
    </source>
</reference>
<proteinExistence type="predicted"/>
<dbReference type="Gene3D" id="3.30.70.1820">
    <property type="entry name" value="L1 transposable element, RRM domain"/>
    <property type="match status" value="1"/>
</dbReference>
<name>A0A3P9HWN9_ORYLA</name>
<dbReference type="Gene3D" id="1.20.5.390">
    <property type="entry name" value="L1 transposable element, trimerization domain"/>
    <property type="match status" value="1"/>
</dbReference>
<dbReference type="FunFam" id="3.30.70.1820:FF:000004">
    <property type="entry name" value="Uncharacterized protein"/>
    <property type="match status" value="1"/>
</dbReference>
<reference evidence="3" key="3">
    <citation type="submission" date="2025-08" db="UniProtKB">
        <authorList>
            <consortium name="Ensembl"/>
        </authorList>
    </citation>
    <scope>IDENTIFICATION</scope>
    <source>
        <strain evidence="3">HSOK</strain>
    </source>
</reference>
<evidence type="ECO:0000256" key="2">
    <source>
        <dbReference type="SAM" id="SignalP"/>
    </source>
</evidence>
<sequence length="324" mass="36413">MPKRHLSGKRWQTPGILVLLGLEVGLARRGSSECSSVTPGPKACRGPTGRLEELGTGHNLPSQPTIAEEQQALNDAESALDPAFRQTIQVITANITKVKDGRLCPLSRLVETHSQQLKEIEERTTEMEDRISATEHTTGAAEKRIKALESQIQALTEHVDDLENRGRRKNIQIIGLPEEAEGSNPTRFFETWIPSLLGMEAKNGRVKIERAHRTLAPKPGPNQRPRPILIRFHNFVDKQRVLDAGRVSVKFQESSIMFFQDLSAAVMPKRKGFYEVKKHLRYTGAKYMMLYPATLKILHHGEARSFDSPERAMGKGFLLNQEKN</sequence>
<organism evidence="3 4">
    <name type="scientific">Oryzias latipes</name>
    <name type="common">Japanese rice fish</name>
    <name type="synonym">Japanese killifish</name>
    <dbReference type="NCBI Taxonomy" id="8090"/>
    <lineage>
        <taxon>Eukaryota</taxon>
        <taxon>Metazoa</taxon>
        <taxon>Chordata</taxon>
        <taxon>Craniata</taxon>
        <taxon>Vertebrata</taxon>
        <taxon>Euteleostomi</taxon>
        <taxon>Actinopterygii</taxon>
        <taxon>Neopterygii</taxon>
        <taxon>Teleostei</taxon>
        <taxon>Neoteleostei</taxon>
        <taxon>Acanthomorphata</taxon>
        <taxon>Ovalentaria</taxon>
        <taxon>Atherinomorphae</taxon>
        <taxon>Beloniformes</taxon>
        <taxon>Adrianichthyidae</taxon>
        <taxon>Oryziinae</taxon>
        <taxon>Oryzias</taxon>
    </lineage>
</organism>
<evidence type="ECO:0008006" key="5">
    <source>
        <dbReference type="Google" id="ProtNLM"/>
    </source>
</evidence>
<feature type="coiled-coil region" evidence="1">
    <location>
        <begin position="110"/>
        <end position="165"/>
    </location>
</feature>
<dbReference type="AlphaFoldDB" id="A0A3P9HWN9"/>